<dbReference type="Proteomes" id="UP000824265">
    <property type="component" value="Unassembled WGS sequence"/>
</dbReference>
<accession>A0A9D1R365</accession>
<dbReference type="InterPro" id="IPR000600">
    <property type="entry name" value="ROK"/>
</dbReference>
<evidence type="ECO:0000256" key="1">
    <source>
        <dbReference type="ARBA" id="ARBA00006479"/>
    </source>
</evidence>
<gene>
    <name evidence="2" type="ORF">H9742_01160</name>
</gene>
<dbReference type="PANTHER" id="PTHR18964:SF165">
    <property type="entry name" value="BETA-GLUCOSIDE KINASE"/>
    <property type="match status" value="1"/>
</dbReference>
<name>A0A9D1R365_9FIRM</name>
<proteinExistence type="inferred from homology"/>
<dbReference type="CDD" id="cd24068">
    <property type="entry name" value="ASKHA_NBD_ROK_FnNanK-like"/>
    <property type="match status" value="1"/>
</dbReference>
<sequence>MNIAVLDIGGTAVKSGLWTGESLEEKREEATHAREGGGRLMEQAKEILRSYRGFEAIGISTAGQVDTRDGSIFYANDNIPDYTGTQVKKILEEEFQVPVAVENDVNAAALGELYYGAAKGLSDFLCLTYGTGVGGAIVINGGIYYGSSFFAGSFGGIVVHPEDMGQGEFDGCYEKYASTTALVRMAKSVDASLDNGKKIFAAMNRPQIKEIVDRWIDEVTYGLVSLVHIFNPSDLVLGGGVMAQQYVAEEIRKRLPGRISPGTAGVRIRQAALGNQAGLMGAVHLAQEAVRNSGK</sequence>
<evidence type="ECO:0000313" key="3">
    <source>
        <dbReference type="Proteomes" id="UP000824265"/>
    </source>
</evidence>
<reference evidence="2" key="2">
    <citation type="submission" date="2021-04" db="EMBL/GenBank/DDBJ databases">
        <authorList>
            <person name="Gilroy R."/>
        </authorList>
    </citation>
    <scope>NUCLEOTIDE SEQUENCE</scope>
    <source>
        <strain evidence="2">CHK195-6426</strain>
    </source>
</reference>
<evidence type="ECO:0000313" key="2">
    <source>
        <dbReference type="EMBL" id="HIW80132.1"/>
    </source>
</evidence>
<dbReference type="Pfam" id="PF00480">
    <property type="entry name" value="ROK"/>
    <property type="match status" value="1"/>
</dbReference>
<reference evidence="2" key="1">
    <citation type="journal article" date="2021" name="PeerJ">
        <title>Extensive microbial diversity within the chicken gut microbiome revealed by metagenomics and culture.</title>
        <authorList>
            <person name="Gilroy R."/>
            <person name="Ravi A."/>
            <person name="Getino M."/>
            <person name="Pursley I."/>
            <person name="Horton D.L."/>
            <person name="Alikhan N.F."/>
            <person name="Baker D."/>
            <person name="Gharbi K."/>
            <person name="Hall N."/>
            <person name="Watson M."/>
            <person name="Adriaenssens E.M."/>
            <person name="Foster-Nyarko E."/>
            <person name="Jarju S."/>
            <person name="Secka A."/>
            <person name="Antonio M."/>
            <person name="Oren A."/>
            <person name="Chaudhuri R.R."/>
            <person name="La Ragione R."/>
            <person name="Hildebrand F."/>
            <person name="Pallen M.J."/>
        </authorList>
    </citation>
    <scope>NUCLEOTIDE SEQUENCE</scope>
    <source>
        <strain evidence="2">CHK195-6426</strain>
    </source>
</reference>
<dbReference type="EMBL" id="DXGH01000006">
    <property type="protein sequence ID" value="HIW80132.1"/>
    <property type="molecule type" value="Genomic_DNA"/>
</dbReference>
<dbReference type="InterPro" id="IPR043129">
    <property type="entry name" value="ATPase_NBD"/>
</dbReference>
<dbReference type="AlphaFoldDB" id="A0A9D1R365"/>
<protein>
    <submittedName>
        <fullName evidence="2">ROK family protein</fullName>
    </submittedName>
</protein>
<dbReference type="Gene3D" id="3.30.420.40">
    <property type="match status" value="2"/>
</dbReference>
<dbReference type="RefSeq" id="WP_318704632.1">
    <property type="nucleotide sequence ID" value="NZ_CALWMU010000016.1"/>
</dbReference>
<dbReference type="PANTHER" id="PTHR18964">
    <property type="entry name" value="ROK (REPRESSOR, ORF, KINASE) FAMILY"/>
    <property type="match status" value="1"/>
</dbReference>
<comment type="caution">
    <text evidence="2">The sequence shown here is derived from an EMBL/GenBank/DDBJ whole genome shotgun (WGS) entry which is preliminary data.</text>
</comment>
<comment type="similarity">
    <text evidence="1">Belongs to the ROK (NagC/XylR) family.</text>
</comment>
<dbReference type="SUPFAM" id="SSF53067">
    <property type="entry name" value="Actin-like ATPase domain"/>
    <property type="match status" value="1"/>
</dbReference>
<organism evidence="2 3">
    <name type="scientific">Candidatus Acetatifactor stercoripullorum</name>
    <dbReference type="NCBI Taxonomy" id="2838414"/>
    <lineage>
        <taxon>Bacteria</taxon>
        <taxon>Bacillati</taxon>
        <taxon>Bacillota</taxon>
        <taxon>Clostridia</taxon>
        <taxon>Lachnospirales</taxon>
        <taxon>Lachnospiraceae</taxon>
        <taxon>Acetatifactor</taxon>
    </lineage>
</organism>